<comment type="caution">
    <text evidence="2">The sequence shown here is derived from an EMBL/GenBank/DDBJ whole genome shotgun (WGS) entry which is preliminary data.</text>
</comment>
<evidence type="ECO:0000313" key="3">
    <source>
        <dbReference type="Proteomes" id="UP001061958"/>
    </source>
</evidence>
<dbReference type="OrthoDB" id="10186at2759"/>
<reference evidence="2" key="2">
    <citation type="submission" date="2022-01" db="EMBL/GenBank/DDBJ databases">
        <authorList>
            <person name="Hirooka S."/>
            <person name="Miyagishima S.Y."/>
        </authorList>
    </citation>
    <scope>NUCLEOTIDE SEQUENCE</scope>
    <source>
        <strain evidence="2">NBRC 102759</strain>
    </source>
</reference>
<dbReference type="EMBL" id="BQMJ01000038">
    <property type="protein sequence ID" value="GJQ12926.1"/>
    <property type="molecule type" value="Genomic_DNA"/>
</dbReference>
<feature type="region of interest" description="Disordered" evidence="1">
    <location>
        <begin position="63"/>
        <end position="99"/>
    </location>
</feature>
<feature type="compositionally biased region" description="Basic and acidic residues" evidence="1">
    <location>
        <begin position="85"/>
        <end position="96"/>
    </location>
</feature>
<dbReference type="Proteomes" id="UP001061958">
    <property type="component" value="Unassembled WGS sequence"/>
</dbReference>
<reference evidence="2" key="1">
    <citation type="journal article" date="2022" name="Proc. Natl. Acad. Sci. U.S.A.">
        <title>Life cycle and functional genomics of the unicellular red alga Galdieria for elucidating algal and plant evolution and industrial use.</title>
        <authorList>
            <person name="Hirooka S."/>
            <person name="Itabashi T."/>
            <person name="Ichinose T.M."/>
            <person name="Onuma R."/>
            <person name="Fujiwara T."/>
            <person name="Yamashita S."/>
            <person name="Jong L.W."/>
            <person name="Tomita R."/>
            <person name="Iwane A.H."/>
            <person name="Miyagishima S.Y."/>
        </authorList>
    </citation>
    <scope>NUCLEOTIDE SEQUENCE</scope>
    <source>
        <strain evidence="2">NBRC 102759</strain>
    </source>
</reference>
<evidence type="ECO:0000313" key="2">
    <source>
        <dbReference type="EMBL" id="GJQ12926.1"/>
    </source>
</evidence>
<gene>
    <name evidence="2" type="ORF">GpartN1_g4717.t1</name>
</gene>
<keyword evidence="3" id="KW-1185">Reference proteome</keyword>
<accession>A0A9C7URL7</accession>
<feature type="compositionally biased region" description="Basic residues" evidence="1">
    <location>
        <begin position="67"/>
        <end position="84"/>
    </location>
</feature>
<name>A0A9C7URL7_9RHOD</name>
<organism evidence="2 3">
    <name type="scientific">Galdieria partita</name>
    <dbReference type="NCBI Taxonomy" id="83374"/>
    <lineage>
        <taxon>Eukaryota</taxon>
        <taxon>Rhodophyta</taxon>
        <taxon>Bangiophyceae</taxon>
        <taxon>Galdieriales</taxon>
        <taxon>Galdieriaceae</taxon>
        <taxon>Galdieria</taxon>
    </lineage>
</organism>
<dbReference type="AlphaFoldDB" id="A0A9C7URL7"/>
<protein>
    <submittedName>
        <fullName evidence="2">Uncharacterized protein</fullName>
    </submittedName>
</protein>
<sequence length="176" mass="21038">MDDMDSKLEQDIMRNLANLRETWMNWNTNQQGTNYKVVSSEQVRDTSLNIESVRPKVPTVRDCAPSLKKHHKTRERKVTQRRKVIHEDQHTSKPERDDTEDFDMLNFVRQHRDQVKRFVLENEKSYSNLWKQTLEELGVRSKKKSKVPFPIFLGMQRKQKQRRARLLSKRGSATKM</sequence>
<proteinExistence type="predicted"/>
<evidence type="ECO:0000256" key="1">
    <source>
        <dbReference type="SAM" id="MobiDB-lite"/>
    </source>
</evidence>